<dbReference type="KEGG" id="cace:CACET_c21420"/>
<dbReference type="AlphaFoldDB" id="A0A0D8I9Y9"/>
<proteinExistence type="predicted"/>
<protein>
    <submittedName>
        <fullName evidence="1">Uncharacterized protein</fullName>
    </submittedName>
</protein>
<organism evidence="1 2">
    <name type="scientific">Clostridium aceticum</name>
    <dbReference type="NCBI Taxonomy" id="84022"/>
    <lineage>
        <taxon>Bacteria</taxon>
        <taxon>Bacillati</taxon>
        <taxon>Bacillota</taxon>
        <taxon>Clostridia</taxon>
        <taxon>Eubacteriales</taxon>
        <taxon>Clostridiaceae</taxon>
        <taxon>Clostridium</taxon>
    </lineage>
</organism>
<dbReference type="EMBL" id="CP009687">
    <property type="protein sequence ID" value="AKL95589.1"/>
    <property type="molecule type" value="Genomic_DNA"/>
</dbReference>
<dbReference type="OrthoDB" id="856045at2"/>
<evidence type="ECO:0000313" key="2">
    <source>
        <dbReference type="Proteomes" id="UP000035704"/>
    </source>
</evidence>
<name>A0A0D8I9Y9_9CLOT</name>
<dbReference type="PATRIC" id="fig|84022.5.peg.566"/>
<keyword evidence="2" id="KW-1185">Reference proteome</keyword>
<dbReference type="STRING" id="84022.CACET_c21420"/>
<dbReference type="Proteomes" id="UP000035704">
    <property type="component" value="Chromosome"/>
</dbReference>
<accession>A0A0D8I9Y9</accession>
<sequence>MSRNQHYLSDFIHTAPGFQYSINLKYDMENIEKIKNYIATTSAIEIMEDILLSLNSSSSDRARLLVGPYGKGKSHLVLVIMGLLYYKDRDIFASLLSKLKNYNDDLYHLAERVIADQEKVLPVVVSGTSLNLTQSLLLGLKNALKSEELDGIMPDTYFNAAIEMIELWKKDYTDTYEKFNELIHTSSEEFVNQLHKYNQDVYNEFLELYPQLTSGGEFNPLQGIDIVELYGDVASKIQGKGYKGLYVIYDEFSKFLEGSIDRNSAMEIKLLQDFAEKCNRSGEEQLHILLISHKNISNYVDKLPKEKIDAWKAVGDRYKPIEISHLESQTYEIMSHVILKEEKQWEQFIDRHDDDFNQMILDTSRSGIFSELGGALEDYVVYGTYPLHPITTYILPKVSEKVAQNERTIFTFLSTKDINTLGYFLQYNKAEFPIMTPDYIYNYFEPLFKKENYVSEIYQIWRETTTALKKLSDGEEIEEAIVKTLGLINIVGEFQKLPPKVEVLQLLFSNDTEAARIKEVVGKLIDQKVLYFIKSKGYLEFANATDMDISADIADTIEKRKNLFSSRGTLNKLVDDSYIYAAGYNDEYEIIRYFDFEFIEYRELMETRDWNKKIQSKTADGVVYAVILEKDNSRNDAETVIPSINHDRAVFVLPKENTNLEDLLRQHDAIEFLIGKNKHEEQDKLLHEELSVYLEDIRHQIQYYIDGFLRPELKASTYYYQGKVQNINRKALLTRLISRICETIYSDTPIIVNELINKNMPTITAISNRRKVLDGLLRNSITPRLGLVGYGLDVSIMQSTLVVPGILKEEDENAYLCTKGLDPKMQKVLDSIRSFIISTSNEGVKPFSELYEKLIKPEYHMGLKKGIIPIYLAVVLRELKRYTVIVRNGQEMDIKGQLLDDINEKPEEFEVYLENWDEEKESYIQHLEGLFYDYIEPSEKEYNTFEYVFRAIHRWFLALPKYTKEHTQKYLGSESFNKVDRKILRLRNTLKGTRMNSRDFLFSRIFDIFCYGEFSTAVLTDIIEIKEAMDGTKEELINILANDLKVIFSNEEKTEASLSSIMKDWYEGLDQLVKENLFSQGEDQFLKEVQRISNNHYEFIEKIAKLITGLRIDDWDDKKVSLFIERVKLFKGNIEAFSKELQQKGVEEIDQMSYKVSFYLEGEEKTKSIVKQEVSNKGKLLYNEIESILNDYGTVVDTNEKRQILLEIFEKCC</sequence>
<gene>
    <name evidence="1" type="ORF">CACET_c21420</name>
</gene>
<reference evidence="1 2" key="1">
    <citation type="submission" date="2014-10" db="EMBL/GenBank/DDBJ databases">
        <title>Genome sequence of Clostridium aceticum DSM 1496.</title>
        <authorList>
            <person name="Poehlein A."/>
            <person name="Schiel-Bengelsdorf B."/>
            <person name="Gottschalk G."/>
            <person name="Duerre P."/>
            <person name="Daniel R."/>
        </authorList>
    </citation>
    <scope>NUCLEOTIDE SEQUENCE [LARGE SCALE GENOMIC DNA]</scope>
    <source>
        <strain evidence="1 2">DSM 1496</strain>
    </source>
</reference>
<dbReference type="RefSeq" id="WP_044825094.1">
    <property type="nucleotide sequence ID" value="NZ_CP009687.1"/>
</dbReference>
<evidence type="ECO:0000313" key="1">
    <source>
        <dbReference type="EMBL" id="AKL95589.1"/>
    </source>
</evidence>